<comment type="caution">
    <text evidence="2">The sequence shown here is derived from an EMBL/GenBank/DDBJ whole genome shotgun (WGS) entry which is preliminary data.</text>
</comment>
<sequence length="156" mass="17837">MKVRLAVISEAERLWFIRNQAIRVGCHESYAQEIIKAWTPDKMPDFYRENIIEHPFFVTVDDDDIPIATGSFDTKRNTFDTIFTLPEYFKSGSGSLIVNALKQEAKRRNVKQLMLKSALNAETFYHRHGFVSIGPVNHYSVLVGKDIPCIGMVLSL</sequence>
<gene>
    <name evidence="2" type="ORF">A3Q29_04980</name>
</gene>
<protein>
    <submittedName>
        <fullName evidence="2">GCN5 family acetyltransferase</fullName>
    </submittedName>
</protein>
<keyword evidence="2" id="KW-0808">Transferase</keyword>
<evidence type="ECO:0000313" key="2">
    <source>
        <dbReference type="EMBL" id="OHT24023.1"/>
    </source>
</evidence>
<keyword evidence="3" id="KW-1185">Reference proteome</keyword>
<organism evidence="2 3">
    <name type="scientific">Providencia stuartii</name>
    <dbReference type="NCBI Taxonomy" id="588"/>
    <lineage>
        <taxon>Bacteria</taxon>
        <taxon>Pseudomonadati</taxon>
        <taxon>Pseudomonadota</taxon>
        <taxon>Gammaproteobacteria</taxon>
        <taxon>Enterobacterales</taxon>
        <taxon>Morganellaceae</taxon>
        <taxon>Providencia</taxon>
    </lineage>
</organism>
<feature type="domain" description="N-acetyltransferase" evidence="1">
    <location>
        <begin position="1"/>
        <end position="148"/>
    </location>
</feature>
<name>A0A1S1HRS5_PROST</name>
<dbReference type="EMBL" id="LVIE01000168">
    <property type="protein sequence ID" value="OHT24023.1"/>
    <property type="molecule type" value="Genomic_DNA"/>
</dbReference>
<dbReference type="GO" id="GO:0016747">
    <property type="term" value="F:acyltransferase activity, transferring groups other than amino-acyl groups"/>
    <property type="evidence" value="ECO:0007669"/>
    <property type="project" value="InterPro"/>
</dbReference>
<accession>A0A1S1HRS5</accession>
<reference evidence="2 3" key="1">
    <citation type="submission" date="2016-03" db="EMBL/GenBank/DDBJ databases">
        <title>Genome sequence of Providencia stuartii strain, isolated from the salivary glands of larval Lucilia sericata.</title>
        <authorList>
            <person name="Yuan Y."/>
            <person name="Zhang Y."/>
            <person name="Fu S."/>
            <person name="Crippen T.L."/>
            <person name="Visi D."/>
            <person name="Benbow M.E."/>
            <person name="Allen M."/>
            <person name="Tomberlin J.K."/>
            <person name="Sze S.-H."/>
            <person name="Tarone A.M."/>
        </authorList>
    </citation>
    <scope>NUCLEOTIDE SEQUENCE [LARGE SCALE GENOMIC DNA]</scope>
    <source>
        <strain evidence="2 3">Crippen</strain>
    </source>
</reference>
<dbReference type="SUPFAM" id="SSF55729">
    <property type="entry name" value="Acyl-CoA N-acyltransferases (Nat)"/>
    <property type="match status" value="1"/>
</dbReference>
<evidence type="ECO:0000259" key="1">
    <source>
        <dbReference type="PROSITE" id="PS51186"/>
    </source>
</evidence>
<dbReference type="InterPro" id="IPR000182">
    <property type="entry name" value="GNAT_dom"/>
</dbReference>
<dbReference type="Pfam" id="PF13673">
    <property type="entry name" value="Acetyltransf_10"/>
    <property type="match status" value="1"/>
</dbReference>
<dbReference type="PROSITE" id="PS51186">
    <property type="entry name" value="GNAT"/>
    <property type="match status" value="1"/>
</dbReference>
<dbReference type="AlphaFoldDB" id="A0A1S1HRS5"/>
<dbReference type="InterPro" id="IPR016181">
    <property type="entry name" value="Acyl_CoA_acyltransferase"/>
</dbReference>
<proteinExistence type="predicted"/>
<dbReference type="RefSeq" id="WP_070928288.1">
    <property type="nucleotide sequence ID" value="NZ_CANMXG010000001.1"/>
</dbReference>
<dbReference type="Gene3D" id="3.40.630.30">
    <property type="match status" value="1"/>
</dbReference>
<dbReference type="Proteomes" id="UP000179588">
    <property type="component" value="Unassembled WGS sequence"/>
</dbReference>
<evidence type="ECO:0000313" key="3">
    <source>
        <dbReference type="Proteomes" id="UP000179588"/>
    </source>
</evidence>